<dbReference type="InterPro" id="IPR011989">
    <property type="entry name" value="ARM-like"/>
</dbReference>
<dbReference type="Pfam" id="PF23579">
    <property type="entry name" value="ARM_TBCD"/>
    <property type="match status" value="1"/>
</dbReference>
<accession>W7HYV2</accession>
<evidence type="ECO:0000256" key="1">
    <source>
        <dbReference type="ARBA" id="ARBA00023186"/>
    </source>
</evidence>
<keyword evidence="6" id="KW-1185">Reference proteome</keyword>
<evidence type="ECO:0000313" key="5">
    <source>
        <dbReference type="EMBL" id="EWC48689.1"/>
    </source>
</evidence>
<dbReference type="GO" id="GO:0007021">
    <property type="term" value="P:tubulin complex assembly"/>
    <property type="evidence" value="ECO:0007669"/>
    <property type="project" value="InterPro"/>
</dbReference>
<dbReference type="Gene3D" id="1.25.10.10">
    <property type="entry name" value="Leucine-rich Repeat Variant"/>
    <property type="match status" value="1"/>
</dbReference>
<dbReference type="InterPro" id="IPR033162">
    <property type="entry name" value="TBCD"/>
</dbReference>
<evidence type="ECO:0000313" key="6">
    <source>
        <dbReference type="Proteomes" id="UP000024837"/>
    </source>
</evidence>
<organism evidence="5 6">
    <name type="scientific">Drechslerella stenobrocha 248</name>
    <dbReference type="NCBI Taxonomy" id="1043628"/>
    <lineage>
        <taxon>Eukaryota</taxon>
        <taxon>Fungi</taxon>
        <taxon>Dikarya</taxon>
        <taxon>Ascomycota</taxon>
        <taxon>Pezizomycotina</taxon>
        <taxon>Orbiliomycetes</taxon>
        <taxon>Orbiliales</taxon>
        <taxon>Orbiliaceae</taxon>
        <taxon>Drechslerella</taxon>
    </lineage>
</organism>
<dbReference type="AlphaFoldDB" id="W7HYV2"/>
<dbReference type="SUPFAM" id="SSF48371">
    <property type="entry name" value="ARM repeat"/>
    <property type="match status" value="2"/>
</dbReference>
<reference evidence="5 6" key="1">
    <citation type="submission" date="2013-05" db="EMBL/GenBank/DDBJ databases">
        <title>Drechslerella stenobrocha genome reveals carnivorous origination and mechanical trapping mechanism of predatory fungi.</title>
        <authorList>
            <person name="Liu X."/>
            <person name="Zhang W."/>
            <person name="Liu K."/>
        </authorList>
    </citation>
    <scope>NUCLEOTIDE SEQUENCE [LARGE SCALE GENOMIC DNA]</scope>
    <source>
        <strain evidence="5 6">248</strain>
    </source>
</reference>
<dbReference type="PROSITE" id="PS50077">
    <property type="entry name" value="HEAT_REPEAT"/>
    <property type="match status" value="1"/>
</dbReference>
<feature type="repeat" description="HEAT" evidence="2">
    <location>
        <begin position="391"/>
        <end position="428"/>
    </location>
</feature>
<dbReference type="GO" id="GO:0000226">
    <property type="term" value="P:microtubule cytoskeleton organization"/>
    <property type="evidence" value="ECO:0007669"/>
    <property type="project" value="TreeGrafter"/>
</dbReference>
<dbReference type="OrthoDB" id="10253476at2759"/>
<evidence type="ECO:0000259" key="4">
    <source>
        <dbReference type="Pfam" id="PF25767"/>
    </source>
</evidence>
<sequence>MDAIPEDRDIKALKHSNPLLDDINKRLPELLWDSKDGHKKLRPRIRVADHRHILSRLESFQEFPQLLDRILAGCMENLTSAFCTYLLTGSDISTSPFDPEDRTTVNTLTALGQLLYVWMKARGSKVILRFLQNDPKWLEPMLKVFEETEKQIAKTDNSADILDDVIEEKLGGAPKPKQNDHMGLPWHLRYVTLMWISHLLYTPFDLVTIADEPATSPPLPLVQVPSLPPETPEIARRILTVACCNIHFAGRDREGASAAIVRLVVRKDVHEYLLDWFVDWVSEVVNCCVKGTTREDQNGVSYVYILMGLLGALSGIFASGERSIVGQGGLLDKVYEDVVRPLYADESGLVAQNAMLRKTLCRLLRNLSYLYLPPPGQAESEDGPPEQVEEMIDQLLRLLDDRDSLVRYAASKSLSLIALRLTAADRSQIFEAIIDLYDSDVLYPNRALTKLEPKERHKKDLSQVSAHLWHGLTLTVATFLRFHAATVPMLPKVLDYILTALVFEQRKATFAAGGNVRDAACYAAWSLARNYKTEELLSETPLPPHPGTTTLPQLLAQELVNAACLDPIGNIRRGASAALQELVGRHPNMINDGIALVQVVDYSAVALRSRASTEVASGASVLGGACYWDGLINGLIDDWRGIGLQDAAGRVIAAKGIGALAKIGILELNKRHEVWEITRKIIKRYGVGPTLDIETRHGSWYALADIVFTLISELEGRDPRLLAEILEEIRTQTSLFEIFDNVKARDFVNSVLKPEMTCEAAAYLVTALADAAKILFAQGYADLPIAQLRRYLCVIDSALERWEENVTSIAVYAAERFFLHMNDKNRVELVKLWLGKSKARTRRILVVKALGAVFRFFKNEEGSGLSDIQQNIIDGLLIVTRSPHIEMRVAALSAFADGIFPEGGEFSLPHARISFDTNSRVVINPLILQAILRSLVDYSVDSRGDVGSWGRIEAIRAVLSLHAVQPIDINSSDTTISSILHKIIGLSAEKLDRVRLKACDAIWKITSQEPRWAGGIFDGIVPESSFWVNSDEYFETIVRMLGHKPILEPLLEGYATSAGAGSDSVMRSSNRAMQKYLSGLPSYPGQDGGIALSDLAQSWMVIVEKSMKAGDDRVVVPALSMLGGWFESGLLQRLEVGPFRFQDVFSLTQKAHFKTANVAKLAGAIKIYNGLASVQSVRTLSIKKLVSMLLHPFPKIRTTVSETLYLIISLEGDQEEAELLLTETNWADQPKELKGVVDEVRTALAL</sequence>
<dbReference type="InterPro" id="IPR058033">
    <property type="entry name" value="ARM_TBCD_2nd"/>
</dbReference>
<evidence type="ECO:0000256" key="2">
    <source>
        <dbReference type="PROSITE-ProRule" id="PRU00103"/>
    </source>
</evidence>
<dbReference type="EMBL" id="KI966372">
    <property type="protein sequence ID" value="EWC48689.1"/>
    <property type="molecule type" value="Genomic_DNA"/>
</dbReference>
<dbReference type="HOGENOM" id="CLU_003043_3_0_1"/>
<dbReference type="GO" id="GO:0007023">
    <property type="term" value="P:post-chaperonin tubulin folding pathway"/>
    <property type="evidence" value="ECO:0007669"/>
    <property type="project" value="InterPro"/>
</dbReference>
<proteinExistence type="predicted"/>
<dbReference type="InterPro" id="IPR016024">
    <property type="entry name" value="ARM-type_fold"/>
</dbReference>
<gene>
    <name evidence="5" type="ORF">DRE_01911</name>
</gene>
<feature type="domain" description="Tubulin-folding cofactor D ARM repeats" evidence="4">
    <location>
        <begin position="465"/>
        <end position="593"/>
    </location>
</feature>
<dbReference type="Proteomes" id="UP000024837">
    <property type="component" value="Unassembled WGS sequence"/>
</dbReference>
<evidence type="ECO:0000259" key="3">
    <source>
        <dbReference type="Pfam" id="PF12612"/>
    </source>
</evidence>
<protein>
    <submittedName>
        <fullName evidence="5">Uncharacterized protein</fullName>
    </submittedName>
</protein>
<feature type="domain" description="Tubulin-folding cofactor D C-terminal" evidence="3">
    <location>
        <begin position="978"/>
        <end position="1160"/>
    </location>
</feature>
<dbReference type="InterPro" id="IPR022577">
    <property type="entry name" value="TBCD_C"/>
</dbReference>
<name>W7HYV2_9PEZI</name>
<dbReference type="PANTHER" id="PTHR12658:SF0">
    <property type="entry name" value="TUBULIN-SPECIFIC CHAPERONE D"/>
    <property type="match status" value="1"/>
</dbReference>
<dbReference type="GO" id="GO:0005096">
    <property type="term" value="F:GTPase activator activity"/>
    <property type="evidence" value="ECO:0007669"/>
    <property type="project" value="InterPro"/>
</dbReference>
<dbReference type="Pfam" id="PF25767">
    <property type="entry name" value="ARM_TBCD_2nd"/>
    <property type="match status" value="1"/>
</dbReference>
<dbReference type="GO" id="GO:0048487">
    <property type="term" value="F:beta-tubulin binding"/>
    <property type="evidence" value="ECO:0007669"/>
    <property type="project" value="InterPro"/>
</dbReference>
<dbReference type="Pfam" id="PF12612">
    <property type="entry name" value="TFCD_C"/>
    <property type="match status" value="1"/>
</dbReference>
<keyword evidence="1" id="KW-0143">Chaperone</keyword>
<dbReference type="PANTHER" id="PTHR12658">
    <property type="entry name" value="BETA-TUBULIN COFACTOR D"/>
    <property type="match status" value="1"/>
</dbReference>
<dbReference type="InterPro" id="IPR021133">
    <property type="entry name" value="HEAT_type_2"/>
</dbReference>